<dbReference type="InterPro" id="IPR001734">
    <property type="entry name" value="Na/solute_symporter"/>
</dbReference>
<gene>
    <name evidence="8" type="ORF">PCOR1329_LOCUS59252</name>
</gene>
<dbReference type="PROSITE" id="PS50283">
    <property type="entry name" value="NA_SOLUT_SYMP_3"/>
    <property type="match status" value="1"/>
</dbReference>
<keyword evidence="5 7" id="KW-0472">Membrane</keyword>
<dbReference type="Gene3D" id="1.20.1730.10">
    <property type="entry name" value="Sodium/glucose cotransporter"/>
    <property type="match status" value="1"/>
</dbReference>
<dbReference type="PANTHER" id="PTHR11819:SF195">
    <property type="entry name" value="SODIUM_GLUCOSE COTRANSPORTER 4"/>
    <property type="match status" value="1"/>
</dbReference>
<dbReference type="EMBL" id="CAUYUJ010017382">
    <property type="protein sequence ID" value="CAK0874295.1"/>
    <property type="molecule type" value="Genomic_DNA"/>
</dbReference>
<feature type="transmembrane region" description="Helical" evidence="7">
    <location>
        <begin position="143"/>
        <end position="163"/>
    </location>
</feature>
<comment type="similarity">
    <text evidence="2 6">Belongs to the sodium:solute symporter (SSF) (TC 2.A.21) family.</text>
</comment>
<keyword evidence="4 7" id="KW-1133">Transmembrane helix</keyword>
<feature type="transmembrane region" description="Helical" evidence="7">
    <location>
        <begin position="191"/>
        <end position="210"/>
    </location>
</feature>
<keyword evidence="3 7" id="KW-0812">Transmembrane</keyword>
<sequence>MEWWAIGLSIFASNIGTEHFVGQAGAAAATGMPVAIYEWTAGLLIFALGWGLAPMYLGLDLMTVPEWFERRFNKWCRLFLAGISILAYVITKIAASLFAGAVLFDVILEVDMWKSVPVLLVFTAIYSAAGGLKAVMYTDSSQAIIFIVGGIAGCIVALTKIGGVSGMVDTLNDAGLGYFTHTLRPISDIDYPWLGMLLGQPIASVWYWCIDQAVGASFRAQKV</sequence>
<reference evidence="8" key="1">
    <citation type="submission" date="2023-10" db="EMBL/GenBank/DDBJ databases">
        <authorList>
            <person name="Chen Y."/>
            <person name="Shah S."/>
            <person name="Dougan E. K."/>
            <person name="Thang M."/>
            <person name="Chan C."/>
        </authorList>
    </citation>
    <scope>NUCLEOTIDE SEQUENCE [LARGE SCALE GENOMIC DNA]</scope>
</reference>
<evidence type="ECO:0000313" key="9">
    <source>
        <dbReference type="Proteomes" id="UP001189429"/>
    </source>
</evidence>
<name>A0ABN9VMV0_9DINO</name>
<feature type="transmembrane region" description="Helical" evidence="7">
    <location>
        <begin position="78"/>
        <end position="104"/>
    </location>
</feature>
<organism evidence="8 9">
    <name type="scientific">Prorocentrum cordatum</name>
    <dbReference type="NCBI Taxonomy" id="2364126"/>
    <lineage>
        <taxon>Eukaryota</taxon>
        <taxon>Sar</taxon>
        <taxon>Alveolata</taxon>
        <taxon>Dinophyceae</taxon>
        <taxon>Prorocentrales</taxon>
        <taxon>Prorocentraceae</taxon>
        <taxon>Prorocentrum</taxon>
    </lineage>
</organism>
<evidence type="ECO:0000313" key="8">
    <source>
        <dbReference type="EMBL" id="CAK0874295.1"/>
    </source>
</evidence>
<dbReference type="Proteomes" id="UP001189429">
    <property type="component" value="Unassembled WGS sequence"/>
</dbReference>
<dbReference type="PANTHER" id="PTHR11819">
    <property type="entry name" value="SOLUTE CARRIER FAMILY 5"/>
    <property type="match status" value="1"/>
</dbReference>
<evidence type="ECO:0000256" key="1">
    <source>
        <dbReference type="ARBA" id="ARBA00004141"/>
    </source>
</evidence>
<comment type="subcellular location">
    <subcellularLocation>
        <location evidence="1">Membrane</location>
        <topology evidence="1">Multi-pass membrane protein</topology>
    </subcellularLocation>
</comment>
<evidence type="ECO:0000256" key="4">
    <source>
        <dbReference type="ARBA" id="ARBA00022989"/>
    </source>
</evidence>
<feature type="transmembrane region" description="Helical" evidence="7">
    <location>
        <begin position="116"/>
        <end position="136"/>
    </location>
</feature>
<evidence type="ECO:0000256" key="6">
    <source>
        <dbReference type="RuleBase" id="RU362091"/>
    </source>
</evidence>
<keyword evidence="9" id="KW-1185">Reference proteome</keyword>
<comment type="caution">
    <text evidence="8">The sequence shown here is derived from an EMBL/GenBank/DDBJ whole genome shotgun (WGS) entry which is preliminary data.</text>
</comment>
<dbReference type="Pfam" id="PF00474">
    <property type="entry name" value="SSF"/>
    <property type="match status" value="1"/>
</dbReference>
<proteinExistence type="inferred from homology"/>
<evidence type="ECO:0000256" key="3">
    <source>
        <dbReference type="ARBA" id="ARBA00022692"/>
    </source>
</evidence>
<protein>
    <submittedName>
        <fullName evidence="8">Uncharacterized protein</fullName>
    </submittedName>
</protein>
<dbReference type="InterPro" id="IPR038377">
    <property type="entry name" value="Na/Glc_symporter_sf"/>
</dbReference>
<evidence type="ECO:0000256" key="7">
    <source>
        <dbReference type="SAM" id="Phobius"/>
    </source>
</evidence>
<accession>A0ABN9VMV0</accession>
<feature type="transmembrane region" description="Helical" evidence="7">
    <location>
        <begin position="39"/>
        <end position="57"/>
    </location>
</feature>
<evidence type="ECO:0000256" key="5">
    <source>
        <dbReference type="ARBA" id="ARBA00023136"/>
    </source>
</evidence>
<evidence type="ECO:0000256" key="2">
    <source>
        <dbReference type="ARBA" id="ARBA00006434"/>
    </source>
</evidence>